<sequence>MTRARHLLALLFLIAQLISCQQNKRVETLTANNTAHMKTVFKWQEGINAPLGYPVEVYRGGLEAADGYTSLSIGVTSGAWGAEGSGMSNSVKSIPKRIHCIWVAYAEDCMYEVDSDIDYDKMLHFFNEGFPVLRRSGIEKDTYSMIVTGFAPGGVVVIWLYGGGKQVEVGRYQGKKTTVPVSEIDRLDNHERLLFDPVNRKLMMENDRLIPVEVQAANKNRPIPFGLWDSYRKKYCWRPTFIMPEGGKVRDATGFHMYNGESETMIGDVFTENNYKERAIPDAISIGWWDKYGQGYGGGVKFDEQEIFAAFAEVFKDSPQGTAEIEIRVNQANTLLMVTLKGNGKSIPLSKIKIKAIESRSLTEEYKYNWRPVFIFPEGGEIPDEINFKTETWGKLLTNIEFIKMPFQQNATAHRISFYFYLNSSKTLRKGTGLKFEQKEIAQTFQSIEQLSPGSPIEMEIKIGKGYHTFTVTLKGNGKELPVKFKTFDFDDTKQ</sequence>
<gene>
    <name evidence="1" type="ORF">ACFFU9_10815</name>
</gene>
<keyword evidence="2" id="KW-1185">Reference proteome</keyword>
<dbReference type="EMBL" id="JBHMFC010000066">
    <property type="protein sequence ID" value="MFB9057230.1"/>
    <property type="molecule type" value="Genomic_DNA"/>
</dbReference>
<name>A0ABV5FCQ6_9FLAO</name>
<dbReference type="Pfam" id="PF11153">
    <property type="entry name" value="DUF2931"/>
    <property type="match status" value="1"/>
</dbReference>
<reference evidence="1 2" key="1">
    <citation type="submission" date="2024-09" db="EMBL/GenBank/DDBJ databases">
        <authorList>
            <person name="Sun Q."/>
            <person name="Mori K."/>
        </authorList>
    </citation>
    <scope>NUCLEOTIDE SEQUENCE [LARGE SCALE GENOMIC DNA]</scope>
    <source>
        <strain evidence="1 2">CECT 8622</strain>
    </source>
</reference>
<comment type="caution">
    <text evidence="1">The sequence shown here is derived from an EMBL/GenBank/DDBJ whole genome shotgun (WGS) entry which is preliminary data.</text>
</comment>
<protein>
    <submittedName>
        <fullName evidence="1">DUF2931 family protein</fullName>
    </submittedName>
</protein>
<evidence type="ECO:0000313" key="1">
    <source>
        <dbReference type="EMBL" id="MFB9057230.1"/>
    </source>
</evidence>
<organism evidence="1 2">
    <name type="scientific">Mariniflexile ostreae</name>
    <dbReference type="NCBI Taxonomy" id="1520892"/>
    <lineage>
        <taxon>Bacteria</taxon>
        <taxon>Pseudomonadati</taxon>
        <taxon>Bacteroidota</taxon>
        <taxon>Flavobacteriia</taxon>
        <taxon>Flavobacteriales</taxon>
        <taxon>Flavobacteriaceae</taxon>
        <taxon>Mariniflexile</taxon>
    </lineage>
</organism>
<dbReference type="InterPro" id="IPR021326">
    <property type="entry name" value="DUF2931"/>
</dbReference>
<proteinExistence type="predicted"/>
<evidence type="ECO:0000313" key="2">
    <source>
        <dbReference type="Proteomes" id="UP001589585"/>
    </source>
</evidence>
<dbReference type="RefSeq" id="WP_379861454.1">
    <property type="nucleotide sequence ID" value="NZ_JBHMFC010000066.1"/>
</dbReference>
<accession>A0ABV5FCQ6</accession>
<dbReference type="Proteomes" id="UP001589585">
    <property type="component" value="Unassembled WGS sequence"/>
</dbReference>